<feature type="transmembrane region" description="Helical" evidence="6">
    <location>
        <begin position="315"/>
        <end position="338"/>
    </location>
</feature>
<dbReference type="GO" id="GO:0015920">
    <property type="term" value="P:lipopolysaccharide transport"/>
    <property type="evidence" value="ECO:0007669"/>
    <property type="project" value="TreeGrafter"/>
</dbReference>
<evidence type="ECO:0000256" key="6">
    <source>
        <dbReference type="SAM" id="Phobius"/>
    </source>
</evidence>
<feature type="transmembrane region" description="Helical" evidence="6">
    <location>
        <begin position="7"/>
        <end position="30"/>
    </location>
</feature>
<feature type="transmembrane region" description="Helical" evidence="6">
    <location>
        <begin position="60"/>
        <end position="79"/>
    </location>
</feature>
<comment type="subcellular location">
    <subcellularLocation>
        <location evidence="1">Cell membrane</location>
        <topology evidence="1">Multi-pass membrane protein</topology>
    </subcellularLocation>
</comment>
<evidence type="ECO:0000313" key="7">
    <source>
        <dbReference type="EMBL" id="CRH06619.1"/>
    </source>
</evidence>
<dbReference type="Pfam" id="PF03739">
    <property type="entry name" value="LptF_LptG"/>
    <property type="match status" value="1"/>
</dbReference>
<evidence type="ECO:0000256" key="4">
    <source>
        <dbReference type="ARBA" id="ARBA00022989"/>
    </source>
</evidence>
<evidence type="ECO:0000256" key="1">
    <source>
        <dbReference type="ARBA" id="ARBA00004651"/>
    </source>
</evidence>
<feature type="transmembrane region" description="Helical" evidence="6">
    <location>
        <begin position="344"/>
        <end position="365"/>
    </location>
</feature>
<reference evidence="7" key="1">
    <citation type="submission" date="2015-04" db="EMBL/GenBank/DDBJ databases">
        <authorList>
            <person name="Syromyatnikov M.Y."/>
            <person name="Popov V.N."/>
        </authorList>
    </citation>
    <scope>NUCLEOTIDE SEQUENCE</scope>
    <source>
        <strain evidence="7">MO-1</strain>
    </source>
</reference>
<dbReference type="PANTHER" id="PTHR33529">
    <property type="entry name" value="SLR0882 PROTEIN-RELATED"/>
    <property type="match status" value="1"/>
</dbReference>
<dbReference type="GO" id="GO:0055085">
    <property type="term" value="P:transmembrane transport"/>
    <property type="evidence" value="ECO:0007669"/>
    <property type="project" value="InterPro"/>
</dbReference>
<feature type="transmembrane region" description="Helical" evidence="6">
    <location>
        <begin position="285"/>
        <end position="303"/>
    </location>
</feature>
<dbReference type="AlphaFoldDB" id="A0A1S7LKG0"/>
<dbReference type="InterPro" id="IPR030923">
    <property type="entry name" value="LptG"/>
</dbReference>
<evidence type="ECO:0000256" key="3">
    <source>
        <dbReference type="ARBA" id="ARBA00022692"/>
    </source>
</evidence>
<keyword evidence="2" id="KW-1003">Cell membrane</keyword>
<keyword evidence="5 6" id="KW-0472">Membrane</keyword>
<organism evidence="7">
    <name type="scientific">Magnetococcus massalia (strain MO-1)</name>
    <dbReference type="NCBI Taxonomy" id="451514"/>
    <lineage>
        <taxon>Bacteria</taxon>
        <taxon>Pseudomonadati</taxon>
        <taxon>Pseudomonadota</taxon>
        <taxon>Magnetococcia</taxon>
        <taxon>Magnetococcales</taxon>
        <taxon>Magnetococcaceae</taxon>
        <taxon>Magnetococcus</taxon>
    </lineage>
</organism>
<proteinExistence type="predicted"/>
<dbReference type="GO" id="GO:0043190">
    <property type="term" value="C:ATP-binding cassette (ABC) transporter complex"/>
    <property type="evidence" value="ECO:0007669"/>
    <property type="project" value="InterPro"/>
</dbReference>
<evidence type="ECO:0000256" key="2">
    <source>
        <dbReference type="ARBA" id="ARBA00022475"/>
    </source>
</evidence>
<name>A0A1S7LKG0_MAGMO</name>
<keyword evidence="3 6" id="KW-0812">Transmembrane</keyword>
<feature type="transmembrane region" description="Helical" evidence="6">
    <location>
        <begin position="100"/>
        <end position="119"/>
    </location>
</feature>
<protein>
    <submittedName>
        <fullName evidence="7">Putative Permease YjgP/YjgQ family protein</fullName>
    </submittedName>
</protein>
<dbReference type="NCBIfam" id="TIGR04408">
    <property type="entry name" value="LptG_lptG"/>
    <property type="match status" value="1"/>
</dbReference>
<gene>
    <name evidence="7" type="ORF">MAGMO_2462</name>
</gene>
<dbReference type="InterPro" id="IPR005495">
    <property type="entry name" value="LptG/LptF_permease"/>
</dbReference>
<keyword evidence="4 6" id="KW-1133">Transmembrane helix</keyword>
<dbReference type="PANTHER" id="PTHR33529:SF2">
    <property type="entry name" value="LIPOPOLYSACCHARIDE EXPORT SYSTEM PERMEASE PROTEIN LPTG"/>
    <property type="match status" value="1"/>
</dbReference>
<evidence type="ECO:0000256" key="5">
    <source>
        <dbReference type="ARBA" id="ARBA00023136"/>
    </source>
</evidence>
<accession>A0A1S7LKG0</accession>
<dbReference type="EMBL" id="LO017727">
    <property type="protein sequence ID" value="CRH06619.1"/>
    <property type="molecule type" value="Genomic_DNA"/>
</dbReference>
<sequence>MPILFRYLLQLFVQGFLKVLGIFVALFFMLDGAEQIRRFGGQDHVQWQDLVELIALRMPLFFVQFLPAIALLTTLFVVTRLTRLNELTVIRAGGVSLMRILIPFILGGMIVSGTQVILLDQVVPRTNALAKQMERHFSSPQNDSRQGELTSKAQELRNNLWIRDRGRILHARQAYSGEGLLLDVTLFQFTPGHDLTERLDARKAVRQGDQWILHDGQRHTFNPKETQSTPFKEHAIRMHLNDEQLIRVTPQPSELSLQALWQHANRLVREGYDATPYWVTLYRKMADPITTLAAILLAFPFALRLHRMGGTFRSMIAGFVTGFVMFVVVDLFTALGLGERLPPLLSAAAPVLFFISIGIFLLLHLEEDVPI</sequence>